<dbReference type="AlphaFoldDB" id="A0A0N5DAW5"/>
<keyword evidence="2" id="KW-1185">Reference proteome</keyword>
<reference evidence="3" key="1">
    <citation type="submission" date="2017-02" db="UniProtKB">
        <authorList>
            <consortium name="WormBaseParasite"/>
        </authorList>
    </citation>
    <scope>IDENTIFICATION</scope>
</reference>
<gene>
    <name evidence="1" type="ORF">TCLT_LOCUS10315</name>
</gene>
<reference evidence="1 2" key="2">
    <citation type="submission" date="2018-11" db="EMBL/GenBank/DDBJ databases">
        <authorList>
            <consortium name="Pathogen Informatics"/>
        </authorList>
    </citation>
    <scope>NUCLEOTIDE SEQUENCE [LARGE SCALE GENOMIC DNA]</scope>
</reference>
<accession>A0A0N5DAW5</accession>
<evidence type="ECO:0000313" key="1">
    <source>
        <dbReference type="EMBL" id="VDN08000.1"/>
    </source>
</evidence>
<organism evidence="3">
    <name type="scientific">Thelazia callipaeda</name>
    <name type="common">Oriental eyeworm</name>
    <name type="synonym">Parasitic nematode</name>
    <dbReference type="NCBI Taxonomy" id="103827"/>
    <lineage>
        <taxon>Eukaryota</taxon>
        <taxon>Metazoa</taxon>
        <taxon>Ecdysozoa</taxon>
        <taxon>Nematoda</taxon>
        <taxon>Chromadorea</taxon>
        <taxon>Rhabditida</taxon>
        <taxon>Spirurina</taxon>
        <taxon>Spiruromorpha</taxon>
        <taxon>Thelazioidea</taxon>
        <taxon>Thelaziidae</taxon>
        <taxon>Thelazia</taxon>
    </lineage>
</organism>
<proteinExistence type="predicted"/>
<name>A0A0N5DAW5_THECL</name>
<dbReference type="OMA" id="CHITSIN"/>
<evidence type="ECO:0000313" key="2">
    <source>
        <dbReference type="Proteomes" id="UP000276776"/>
    </source>
</evidence>
<protein>
    <submittedName>
        <fullName evidence="3">DNA helicase</fullName>
    </submittedName>
</protein>
<sequence>MSDLAEAVVRGDILVDEIDVIQAVRNGRLTENDGARFSAILGQYTKSQASTTAVLLSEAISINSHDSPEDCLVSNQDPIPSSTEWDHVLVDEVDFIKAFKSGRISKDDSHLTRINKELLEETSGDVEEAKISFHDDISAKEDNASDASSTDVLI</sequence>
<dbReference type="OrthoDB" id="5795184at2759"/>
<dbReference type="Proteomes" id="UP000276776">
    <property type="component" value="Unassembled WGS sequence"/>
</dbReference>
<dbReference type="EMBL" id="UYYF01005053">
    <property type="protein sequence ID" value="VDN08000.1"/>
    <property type="molecule type" value="Genomic_DNA"/>
</dbReference>
<evidence type="ECO:0000313" key="3">
    <source>
        <dbReference type="WBParaSite" id="TCLT_0001032601-mRNA-1"/>
    </source>
</evidence>
<dbReference type="WBParaSite" id="TCLT_0001032601-mRNA-1">
    <property type="protein sequence ID" value="TCLT_0001032601-mRNA-1"/>
    <property type="gene ID" value="TCLT_0001032601"/>
</dbReference>